<dbReference type="SUPFAM" id="SSF56112">
    <property type="entry name" value="Protein kinase-like (PK-like)"/>
    <property type="match status" value="1"/>
</dbReference>
<dbReference type="EC" id="2.7.11.1" evidence="1"/>
<reference evidence="13 14" key="1">
    <citation type="submission" date="2019-02" db="EMBL/GenBank/DDBJ databases">
        <title>Deep-cultivation of Planctomycetes and their phenomic and genomic characterization uncovers novel biology.</title>
        <authorList>
            <person name="Wiegand S."/>
            <person name="Jogler M."/>
            <person name="Boedeker C."/>
            <person name="Pinto D."/>
            <person name="Vollmers J."/>
            <person name="Rivas-Marin E."/>
            <person name="Kohn T."/>
            <person name="Peeters S.H."/>
            <person name="Heuer A."/>
            <person name="Rast P."/>
            <person name="Oberbeckmann S."/>
            <person name="Bunk B."/>
            <person name="Jeske O."/>
            <person name="Meyerdierks A."/>
            <person name="Storesund J.E."/>
            <person name="Kallscheuer N."/>
            <person name="Luecker S."/>
            <person name="Lage O.M."/>
            <person name="Pohl T."/>
            <person name="Merkel B.J."/>
            <person name="Hornburger P."/>
            <person name="Mueller R.-W."/>
            <person name="Bruemmer F."/>
            <person name="Labrenz M."/>
            <person name="Spormann A.M."/>
            <person name="Op den Camp H."/>
            <person name="Overmann J."/>
            <person name="Amann R."/>
            <person name="Jetten M.S.M."/>
            <person name="Mascher T."/>
            <person name="Medema M.H."/>
            <person name="Devos D.P."/>
            <person name="Kaster A.-K."/>
            <person name="Ovreas L."/>
            <person name="Rohde M."/>
            <person name="Galperin M.Y."/>
            <person name="Jogler C."/>
        </authorList>
    </citation>
    <scope>NUCLEOTIDE SEQUENCE [LARGE SCALE GENOMIC DNA]</scope>
    <source>
        <strain evidence="13 14">Mal4</strain>
    </source>
</reference>
<dbReference type="InterPro" id="IPR001611">
    <property type="entry name" value="Leu-rich_rpt"/>
</dbReference>
<evidence type="ECO:0000256" key="8">
    <source>
        <dbReference type="ARBA" id="ARBA00022840"/>
    </source>
</evidence>
<evidence type="ECO:0000256" key="10">
    <source>
        <dbReference type="SAM" id="MobiDB-lite"/>
    </source>
</evidence>
<evidence type="ECO:0000256" key="9">
    <source>
        <dbReference type="PROSITE-ProRule" id="PRU10141"/>
    </source>
</evidence>
<keyword evidence="11" id="KW-0812">Transmembrane</keyword>
<feature type="transmembrane region" description="Helical" evidence="11">
    <location>
        <begin position="402"/>
        <end position="419"/>
    </location>
</feature>
<keyword evidence="2" id="KW-0723">Serine/threonine-protein kinase</keyword>
<dbReference type="InterPro" id="IPR017441">
    <property type="entry name" value="Protein_kinase_ATP_BS"/>
</dbReference>
<dbReference type="EMBL" id="CP036275">
    <property type="protein sequence ID" value="QDU39329.1"/>
    <property type="molecule type" value="Genomic_DNA"/>
</dbReference>
<dbReference type="InterPro" id="IPR008271">
    <property type="entry name" value="Ser/Thr_kinase_AS"/>
</dbReference>
<dbReference type="AlphaFoldDB" id="A0A517ZA88"/>
<evidence type="ECO:0000256" key="11">
    <source>
        <dbReference type="SAM" id="Phobius"/>
    </source>
</evidence>
<sequence length="691" mass="76159">MTDPGSSHTETDRLQRLLDATLPAEEEAQLVAELERDESRRRILEDLAAEPQFREDVHAFLSRPADDDASVFRILDAVQELVREAQDPCLDFLEPDDRPEYIGRFDGYPIIDCIGSGGMGIVLKAFDPSLNRVVAIKVLAPPLAASVNARKRFLREARAAAAVSHDHVITIHAVNSDGALPYLVTEFVEGVSLADKLNAEGPLPVNEILRIARQTASGLAAAHAQGLIHRDIKPGNILLENGVQRVKITDFGLARAANDSSVTRTGDVVGTPQFMAPEQARGEPLDCRADLFSLGSVMYAMCTGESPFRTDSVTGTIRRVCDEQPRSISELNPDIPAWLIDIVDRLHAKAPEDRYESASEVEELLTARLAEIQRGATVLMPASRRVRRFRLPARPRAGTPRFAVLALIVVVAAGIIWWFPVANDTPGNSTDAVSQTNMNSATGPARSISPPNEARVNAEREVARWTLARNGEVKLFEHGRVTRQSQLPETSFQIQGIHLWHRGVKDRDARRFLELSRLQALDLRGNQLTDDSIPILGELTSLRWLYLGKMRISDANLECLNRLTKVEALALDGTSITDDGVTKLRGLAHLRELLVGSTAITDRSLQHLADWSSLVRLDLFGTDITDAGLQHLDELVNLKYLILQQTAVTDEGLEHLKSLPALKELNLKQTAVTNEGVAAFRDVRPDCTVDY</sequence>
<evidence type="ECO:0000256" key="6">
    <source>
        <dbReference type="ARBA" id="ARBA00022741"/>
    </source>
</evidence>
<evidence type="ECO:0000256" key="4">
    <source>
        <dbReference type="ARBA" id="ARBA00022679"/>
    </source>
</evidence>
<protein>
    <recommendedName>
        <fullName evidence="1">non-specific serine/threonine protein kinase</fullName>
        <ecNumber evidence="1">2.7.11.1</ecNumber>
    </recommendedName>
</protein>
<organism evidence="13 14">
    <name type="scientific">Maioricimonas rarisocia</name>
    <dbReference type="NCBI Taxonomy" id="2528026"/>
    <lineage>
        <taxon>Bacteria</taxon>
        <taxon>Pseudomonadati</taxon>
        <taxon>Planctomycetota</taxon>
        <taxon>Planctomycetia</taxon>
        <taxon>Planctomycetales</taxon>
        <taxon>Planctomycetaceae</taxon>
        <taxon>Maioricimonas</taxon>
    </lineage>
</organism>
<keyword evidence="3" id="KW-0433">Leucine-rich repeat</keyword>
<keyword evidence="11" id="KW-1133">Transmembrane helix</keyword>
<keyword evidence="7 13" id="KW-0418">Kinase</keyword>
<dbReference type="Gene3D" id="3.30.200.20">
    <property type="entry name" value="Phosphorylase Kinase, domain 1"/>
    <property type="match status" value="1"/>
</dbReference>
<evidence type="ECO:0000313" key="14">
    <source>
        <dbReference type="Proteomes" id="UP000320496"/>
    </source>
</evidence>
<keyword evidence="8 9" id="KW-0067">ATP-binding</keyword>
<gene>
    <name evidence="13" type="primary">prkC_16</name>
    <name evidence="13" type="ORF">Mal4_36700</name>
</gene>
<keyword evidence="6 9" id="KW-0547">Nucleotide-binding</keyword>
<evidence type="ECO:0000256" key="2">
    <source>
        <dbReference type="ARBA" id="ARBA00022527"/>
    </source>
</evidence>
<evidence type="ECO:0000259" key="12">
    <source>
        <dbReference type="PROSITE" id="PS50011"/>
    </source>
</evidence>
<dbReference type="OrthoDB" id="6111975at2"/>
<dbReference type="KEGG" id="mri:Mal4_36700"/>
<dbReference type="RefSeq" id="WP_145370524.1">
    <property type="nucleotide sequence ID" value="NZ_CP036275.1"/>
</dbReference>
<keyword evidence="5" id="KW-0677">Repeat</keyword>
<evidence type="ECO:0000256" key="5">
    <source>
        <dbReference type="ARBA" id="ARBA00022737"/>
    </source>
</evidence>
<dbReference type="Pfam" id="PF00069">
    <property type="entry name" value="Pkinase"/>
    <property type="match status" value="1"/>
</dbReference>
<evidence type="ECO:0000256" key="1">
    <source>
        <dbReference type="ARBA" id="ARBA00012513"/>
    </source>
</evidence>
<dbReference type="Gene3D" id="3.80.10.10">
    <property type="entry name" value="Ribonuclease Inhibitor"/>
    <property type="match status" value="3"/>
</dbReference>
<proteinExistence type="predicted"/>
<dbReference type="Pfam" id="PF13516">
    <property type="entry name" value="LRR_6"/>
    <property type="match status" value="2"/>
</dbReference>
<dbReference type="GO" id="GO:0004674">
    <property type="term" value="F:protein serine/threonine kinase activity"/>
    <property type="evidence" value="ECO:0007669"/>
    <property type="project" value="UniProtKB-KW"/>
</dbReference>
<dbReference type="Gene3D" id="1.10.510.10">
    <property type="entry name" value="Transferase(Phosphotransferase) domain 1"/>
    <property type="match status" value="1"/>
</dbReference>
<keyword evidence="4 13" id="KW-0808">Transferase</keyword>
<dbReference type="FunFam" id="1.10.510.10:FF:000021">
    <property type="entry name" value="Serine/threonine protein kinase"/>
    <property type="match status" value="1"/>
</dbReference>
<dbReference type="InterPro" id="IPR032675">
    <property type="entry name" value="LRR_dom_sf"/>
</dbReference>
<dbReference type="SUPFAM" id="SSF52047">
    <property type="entry name" value="RNI-like"/>
    <property type="match status" value="1"/>
</dbReference>
<dbReference type="PANTHER" id="PTHR43289">
    <property type="entry name" value="MITOGEN-ACTIVATED PROTEIN KINASE KINASE KINASE 20-RELATED"/>
    <property type="match status" value="1"/>
</dbReference>
<feature type="compositionally biased region" description="Polar residues" evidence="10">
    <location>
        <begin position="430"/>
        <end position="442"/>
    </location>
</feature>
<dbReference type="PROSITE" id="PS00107">
    <property type="entry name" value="PROTEIN_KINASE_ATP"/>
    <property type="match status" value="1"/>
</dbReference>
<feature type="region of interest" description="Disordered" evidence="10">
    <location>
        <begin position="430"/>
        <end position="454"/>
    </location>
</feature>
<dbReference type="InterPro" id="IPR000719">
    <property type="entry name" value="Prot_kinase_dom"/>
</dbReference>
<evidence type="ECO:0000256" key="7">
    <source>
        <dbReference type="ARBA" id="ARBA00022777"/>
    </source>
</evidence>
<feature type="domain" description="Protein kinase" evidence="12">
    <location>
        <begin position="108"/>
        <end position="369"/>
    </location>
</feature>
<dbReference type="Proteomes" id="UP000320496">
    <property type="component" value="Chromosome"/>
</dbReference>
<dbReference type="GO" id="GO:0005524">
    <property type="term" value="F:ATP binding"/>
    <property type="evidence" value="ECO:0007669"/>
    <property type="project" value="UniProtKB-UniRule"/>
</dbReference>
<accession>A0A517ZA88</accession>
<dbReference type="PROSITE" id="PS00108">
    <property type="entry name" value="PROTEIN_KINASE_ST"/>
    <property type="match status" value="1"/>
</dbReference>
<keyword evidence="11" id="KW-0472">Membrane</keyword>
<evidence type="ECO:0000313" key="13">
    <source>
        <dbReference type="EMBL" id="QDU39329.1"/>
    </source>
</evidence>
<dbReference type="InterPro" id="IPR011009">
    <property type="entry name" value="Kinase-like_dom_sf"/>
</dbReference>
<dbReference type="PROSITE" id="PS50011">
    <property type="entry name" value="PROTEIN_KINASE_DOM"/>
    <property type="match status" value="1"/>
</dbReference>
<feature type="binding site" evidence="9">
    <location>
        <position position="137"/>
    </location>
    <ligand>
        <name>ATP</name>
        <dbReference type="ChEBI" id="CHEBI:30616"/>
    </ligand>
</feature>
<keyword evidence="14" id="KW-1185">Reference proteome</keyword>
<dbReference type="PANTHER" id="PTHR43289:SF6">
    <property type="entry name" value="SERINE_THREONINE-PROTEIN KINASE NEKL-3"/>
    <property type="match status" value="1"/>
</dbReference>
<dbReference type="SMART" id="SM00220">
    <property type="entry name" value="S_TKc"/>
    <property type="match status" value="1"/>
</dbReference>
<dbReference type="CDD" id="cd14014">
    <property type="entry name" value="STKc_PknB_like"/>
    <property type="match status" value="1"/>
</dbReference>
<name>A0A517ZA88_9PLAN</name>
<evidence type="ECO:0000256" key="3">
    <source>
        <dbReference type="ARBA" id="ARBA00022614"/>
    </source>
</evidence>